<evidence type="ECO:0000313" key="2">
    <source>
        <dbReference type="Proteomes" id="UP000504638"/>
    </source>
</evidence>
<gene>
    <name evidence="1 3" type="ORF">P152DRAFT_459361</name>
</gene>
<evidence type="ECO:0000313" key="3">
    <source>
        <dbReference type="RefSeq" id="XP_033533050.1"/>
    </source>
</evidence>
<keyword evidence="2" id="KW-1185">Reference proteome</keyword>
<protein>
    <submittedName>
        <fullName evidence="1 3">Uncharacterized protein</fullName>
    </submittedName>
</protein>
<accession>A0A6G1G0T6</accession>
<proteinExistence type="predicted"/>
<sequence>MHNTHPILHSPPLLFPLHLASTSSNSIPLQSTNPHPLPHTSQSFECIRHPPLRFPSPRRPAPLNGIHGFGDSGTGWAQTALMLVSPPGLGALALATKLTIDPDPMLSLTEPPLCIHVEISRPLFSLLAFASRGHAGGM</sequence>
<reference evidence="3" key="3">
    <citation type="submission" date="2025-04" db="UniProtKB">
        <authorList>
            <consortium name="RefSeq"/>
        </authorList>
    </citation>
    <scope>IDENTIFICATION</scope>
    <source>
        <strain evidence="3">CBS 781.70</strain>
    </source>
</reference>
<name>A0A6G1G0T6_9PEZI</name>
<dbReference type="AlphaFoldDB" id="A0A6G1G0T6"/>
<dbReference type="GeneID" id="54420230"/>
<dbReference type="EMBL" id="ML975161">
    <property type="protein sequence ID" value="KAF1811419.1"/>
    <property type="molecule type" value="Genomic_DNA"/>
</dbReference>
<dbReference type="RefSeq" id="XP_033533050.1">
    <property type="nucleotide sequence ID" value="XM_033679660.1"/>
</dbReference>
<organism evidence="1">
    <name type="scientific">Eremomyces bilateralis CBS 781.70</name>
    <dbReference type="NCBI Taxonomy" id="1392243"/>
    <lineage>
        <taxon>Eukaryota</taxon>
        <taxon>Fungi</taxon>
        <taxon>Dikarya</taxon>
        <taxon>Ascomycota</taxon>
        <taxon>Pezizomycotina</taxon>
        <taxon>Dothideomycetes</taxon>
        <taxon>Dothideomycetes incertae sedis</taxon>
        <taxon>Eremomycetales</taxon>
        <taxon>Eremomycetaceae</taxon>
        <taxon>Eremomyces</taxon>
    </lineage>
</organism>
<evidence type="ECO:0000313" key="1">
    <source>
        <dbReference type="EMBL" id="KAF1811419.1"/>
    </source>
</evidence>
<dbReference type="Proteomes" id="UP000504638">
    <property type="component" value="Unplaced"/>
</dbReference>
<reference evidence="3" key="2">
    <citation type="submission" date="2020-04" db="EMBL/GenBank/DDBJ databases">
        <authorList>
            <consortium name="NCBI Genome Project"/>
        </authorList>
    </citation>
    <scope>NUCLEOTIDE SEQUENCE</scope>
    <source>
        <strain evidence="3">CBS 781.70</strain>
    </source>
</reference>
<reference evidence="1 3" key="1">
    <citation type="submission" date="2020-01" db="EMBL/GenBank/DDBJ databases">
        <authorList>
            <consortium name="DOE Joint Genome Institute"/>
            <person name="Haridas S."/>
            <person name="Albert R."/>
            <person name="Binder M."/>
            <person name="Bloem J."/>
            <person name="Labutti K."/>
            <person name="Salamov A."/>
            <person name="Andreopoulos B."/>
            <person name="Baker S.E."/>
            <person name="Barry K."/>
            <person name="Bills G."/>
            <person name="Bluhm B.H."/>
            <person name="Cannon C."/>
            <person name="Castanera R."/>
            <person name="Culley D.E."/>
            <person name="Daum C."/>
            <person name="Ezra D."/>
            <person name="Gonzalez J.B."/>
            <person name="Henrissat B."/>
            <person name="Kuo A."/>
            <person name="Liang C."/>
            <person name="Lipzen A."/>
            <person name="Lutzoni F."/>
            <person name="Magnuson J."/>
            <person name="Mondo S."/>
            <person name="Nolan M."/>
            <person name="Ohm R."/>
            <person name="Pangilinan J."/>
            <person name="Park H.-J."/>
            <person name="Ramirez L."/>
            <person name="Alfaro M."/>
            <person name="Sun H."/>
            <person name="Tritt A."/>
            <person name="Yoshinaga Y."/>
            <person name="Zwiers L.-H."/>
            <person name="Turgeon B.G."/>
            <person name="Goodwin S.B."/>
            <person name="Spatafora J.W."/>
            <person name="Crous P.W."/>
            <person name="Grigoriev I.V."/>
        </authorList>
    </citation>
    <scope>NUCLEOTIDE SEQUENCE</scope>
    <source>
        <strain evidence="1 3">CBS 781.70</strain>
    </source>
</reference>